<evidence type="ECO:0000256" key="7">
    <source>
        <dbReference type="ARBA" id="ARBA00022679"/>
    </source>
</evidence>
<dbReference type="Proteomes" id="UP000244496">
    <property type="component" value="Plasmid unnamed1"/>
</dbReference>
<feature type="domain" description="AAA" evidence="19">
    <location>
        <begin position="542"/>
        <end position="690"/>
    </location>
</feature>
<dbReference type="NCBIfam" id="TIGR01007">
    <property type="entry name" value="eps_fam"/>
    <property type="match status" value="1"/>
</dbReference>
<keyword evidence="8 17" id="KW-0812">Transmembrane</keyword>
<feature type="transmembrane region" description="Helical" evidence="17">
    <location>
        <begin position="21"/>
        <end position="39"/>
    </location>
</feature>
<comment type="similarity">
    <text evidence="2">Belongs to the CpsD/CapB family.</text>
</comment>
<keyword evidence="12 17" id="KW-1133">Transmembrane helix</keyword>
<comment type="subcellular location">
    <subcellularLocation>
        <location evidence="1">Cell inner membrane</location>
        <topology evidence="1">Multi-pass membrane protein</topology>
    </subcellularLocation>
</comment>
<evidence type="ECO:0000256" key="12">
    <source>
        <dbReference type="ARBA" id="ARBA00022989"/>
    </source>
</evidence>
<dbReference type="Pfam" id="PF13807">
    <property type="entry name" value="GNVR"/>
    <property type="match status" value="1"/>
</dbReference>
<evidence type="ECO:0000256" key="17">
    <source>
        <dbReference type="SAM" id="Phobius"/>
    </source>
</evidence>
<dbReference type="GO" id="GO:0005886">
    <property type="term" value="C:plasma membrane"/>
    <property type="evidence" value="ECO:0007669"/>
    <property type="project" value="UniProtKB-SubCell"/>
</dbReference>
<dbReference type="Pfam" id="PF13614">
    <property type="entry name" value="AAA_31"/>
    <property type="match status" value="1"/>
</dbReference>
<dbReference type="InterPro" id="IPR005702">
    <property type="entry name" value="Wzc-like_C"/>
</dbReference>
<evidence type="ECO:0000256" key="1">
    <source>
        <dbReference type="ARBA" id="ARBA00004429"/>
    </source>
</evidence>
<dbReference type="InterPro" id="IPR025669">
    <property type="entry name" value="AAA_dom"/>
</dbReference>
<dbReference type="InterPro" id="IPR032807">
    <property type="entry name" value="GNVR"/>
</dbReference>
<evidence type="ECO:0000259" key="20">
    <source>
        <dbReference type="Pfam" id="PF13807"/>
    </source>
</evidence>
<evidence type="ECO:0000256" key="3">
    <source>
        <dbReference type="ARBA" id="ARBA00008883"/>
    </source>
</evidence>
<dbReference type="CDD" id="cd05387">
    <property type="entry name" value="BY-kinase"/>
    <property type="match status" value="1"/>
</dbReference>
<keyword evidence="14" id="KW-0829">Tyrosine-protein kinase</keyword>
<evidence type="ECO:0000256" key="9">
    <source>
        <dbReference type="ARBA" id="ARBA00022741"/>
    </source>
</evidence>
<feature type="domain" description="Polysaccharide chain length determinant N-terminal" evidence="18">
    <location>
        <begin position="5"/>
        <end position="95"/>
    </location>
</feature>
<evidence type="ECO:0000256" key="13">
    <source>
        <dbReference type="ARBA" id="ARBA00023136"/>
    </source>
</evidence>
<evidence type="ECO:0000313" key="22">
    <source>
        <dbReference type="Proteomes" id="UP000244496"/>
    </source>
</evidence>
<keyword evidence="9" id="KW-0547">Nucleotide-binding</keyword>
<dbReference type="EMBL" id="CP028919">
    <property type="protein sequence ID" value="AWB50574.1"/>
    <property type="molecule type" value="Genomic_DNA"/>
</dbReference>
<evidence type="ECO:0000256" key="14">
    <source>
        <dbReference type="ARBA" id="ARBA00023137"/>
    </source>
</evidence>
<dbReference type="GO" id="GO:0004715">
    <property type="term" value="F:non-membrane spanning protein tyrosine kinase activity"/>
    <property type="evidence" value="ECO:0007669"/>
    <property type="project" value="UniProtKB-EC"/>
</dbReference>
<feature type="domain" description="Tyrosine-protein kinase G-rich" evidence="20">
    <location>
        <begin position="377"/>
        <end position="452"/>
    </location>
</feature>
<organism evidence="21 22">
    <name type="scientific">Paragemmobacter aquarius</name>
    <dbReference type="NCBI Taxonomy" id="2169400"/>
    <lineage>
        <taxon>Bacteria</taxon>
        <taxon>Pseudomonadati</taxon>
        <taxon>Pseudomonadota</taxon>
        <taxon>Alphaproteobacteria</taxon>
        <taxon>Rhodobacterales</taxon>
        <taxon>Paracoccaceae</taxon>
        <taxon>Paragemmobacter</taxon>
    </lineage>
</organism>
<sequence>MDNAELDLNTVIGILRRQRRAVVATVAVVLGLAIAYLLVATPIYRAGVLIQVDGRSSNLLDPSSTGQEQSAILNSRVDSEVEILRSEATALAVVQSAKLVQDAEFGPQLGWLQKLGIALGAEFDGNSVRRLLGLAPVLVADQENLVNSTLLKLQGAVEARRRGLTYLIEISVSSESPKRAAEIANAYAAVYIERQVGAKTQATISARDVLRRQITTAQDQLAKSETAINDFIEANLSRLESETNDPAIGALRTRLNEAKSLQEDRKAKVALADTALNTGDWAAVAQSLGDEAISALARQRSELESRLRQAEAGSDEAINLRDELASLDNELQTQSSASLLVMQEEMKSLTQRESEARDQLRNVLLESDVSAEMLADLFNLQQSATVARSQYQTLLAREQDLGALANLQIADARVVSEALPPISAAFPNKRLIGALALVGGLGLGVMLAFLREFYVGGIVAASQLSNIMQAPVPVTFGLLDQVKGGVDPADVVLTAPMSLYAENFRKLRAAIDIGLTMDRDTPVNIAQSGRVVLVCSALQAEGKSTTAIALARTYALAGIKTLLIDADMRKPTVGKRLGLPVEAGLINFVSSGDGDMTQLNPRRDSQSPLVVITAGERSSKPTDQLLNGGAFQSVIDAARERFDIIVLDSPPILPVVDTRYLARYADAIVQVVRYATTTQGEVREAATQIREHQRSNTHYIGVLNLEQMADSRYGYYSNYGYYGEES</sequence>
<proteinExistence type="inferred from homology"/>
<accession>A0A2S0URX9</accession>
<dbReference type="SUPFAM" id="SSF52540">
    <property type="entry name" value="P-loop containing nucleoside triphosphate hydrolases"/>
    <property type="match status" value="1"/>
</dbReference>
<dbReference type="InterPro" id="IPR003856">
    <property type="entry name" value="LPS_length_determ_N"/>
</dbReference>
<keyword evidence="11" id="KW-0067">ATP-binding</keyword>
<evidence type="ECO:0000259" key="18">
    <source>
        <dbReference type="Pfam" id="PF02706"/>
    </source>
</evidence>
<reference evidence="21 22" key="1">
    <citation type="submission" date="2018-04" db="EMBL/GenBank/DDBJ databases">
        <title>Genome sequencing of Gemmobacter.</title>
        <authorList>
            <person name="Yi H."/>
            <person name="Baek M.-G."/>
        </authorList>
    </citation>
    <scope>NUCLEOTIDE SEQUENCE [LARGE SCALE GENOMIC DNA]</scope>
    <source>
        <strain evidence="21 22">HYN0069</strain>
        <plasmid evidence="21 22">unnamed1</plasmid>
    </source>
</reference>
<dbReference type="PANTHER" id="PTHR32309">
    <property type="entry name" value="TYROSINE-PROTEIN KINASE"/>
    <property type="match status" value="1"/>
</dbReference>
<dbReference type="InterPro" id="IPR050445">
    <property type="entry name" value="Bact_polysacc_biosynth/exp"/>
</dbReference>
<evidence type="ECO:0000259" key="19">
    <source>
        <dbReference type="Pfam" id="PF13614"/>
    </source>
</evidence>
<protein>
    <recommendedName>
        <fullName evidence="4">non-specific protein-tyrosine kinase</fullName>
        <ecNumber evidence="4">2.7.10.2</ecNumber>
    </recommendedName>
</protein>
<dbReference type="RefSeq" id="WP_108437379.1">
    <property type="nucleotide sequence ID" value="NZ_CP028919.1"/>
</dbReference>
<geneLocation type="plasmid" evidence="21 22">
    <name>unnamed1</name>
</geneLocation>
<keyword evidence="6" id="KW-0997">Cell inner membrane</keyword>
<name>A0A2S0URX9_9RHOB</name>
<comment type="catalytic activity">
    <reaction evidence="15">
        <text>L-tyrosyl-[protein] + ATP = O-phospho-L-tyrosyl-[protein] + ADP + H(+)</text>
        <dbReference type="Rhea" id="RHEA:10596"/>
        <dbReference type="Rhea" id="RHEA-COMP:10136"/>
        <dbReference type="Rhea" id="RHEA-COMP:20101"/>
        <dbReference type="ChEBI" id="CHEBI:15378"/>
        <dbReference type="ChEBI" id="CHEBI:30616"/>
        <dbReference type="ChEBI" id="CHEBI:46858"/>
        <dbReference type="ChEBI" id="CHEBI:61978"/>
        <dbReference type="ChEBI" id="CHEBI:456216"/>
        <dbReference type="EC" id="2.7.10.2"/>
    </reaction>
</comment>
<comment type="similarity">
    <text evidence="3">Belongs to the etk/wzc family.</text>
</comment>
<evidence type="ECO:0000256" key="4">
    <source>
        <dbReference type="ARBA" id="ARBA00011903"/>
    </source>
</evidence>
<keyword evidence="5" id="KW-1003">Cell membrane</keyword>
<evidence type="ECO:0000256" key="6">
    <source>
        <dbReference type="ARBA" id="ARBA00022519"/>
    </source>
</evidence>
<dbReference type="AlphaFoldDB" id="A0A2S0URX9"/>
<evidence type="ECO:0000256" key="8">
    <source>
        <dbReference type="ARBA" id="ARBA00022692"/>
    </source>
</evidence>
<keyword evidence="7" id="KW-0808">Transferase</keyword>
<keyword evidence="13 17" id="KW-0472">Membrane</keyword>
<gene>
    <name evidence="21" type="ORF">HYN69_18395</name>
</gene>
<dbReference type="KEGG" id="geh:HYN69_18395"/>
<dbReference type="GO" id="GO:0005524">
    <property type="term" value="F:ATP binding"/>
    <property type="evidence" value="ECO:0007669"/>
    <property type="project" value="UniProtKB-KW"/>
</dbReference>
<keyword evidence="10" id="KW-0418">Kinase</keyword>
<evidence type="ECO:0000256" key="10">
    <source>
        <dbReference type="ARBA" id="ARBA00022777"/>
    </source>
</evidence>
<evidence type="ECO:0000256" key="5">
    <source>
        <dbReference type="ARBA" id="ARBA00022475"/>
    </source>
</evidence>
<feature type="coiled-coil region" evidence="16">
    <location>
        <begin position="293"/>
        <end position="366"/>
    </location>
</feature>
<evidence type="ECO:0000256" key="16">
    <source>
        <dbReference type="SAM" id="Coils"/>
    </source>
</evidence>
<evidence type="ECO:0000313" key="21">
    <source>
        <dbReference type="EMBL" id="AWB50574.1"/>
    </source>
</evidence>
<dbReference type="Gene3D" id="3.40.50.300">
    <property type="entry name" value="P-loop containing nucleotide triphosphate hydrolases"/>
    <property type="match status" value="1"/>
</dbReference>
<dbReference type="EC" id="2.7.10.2" evidence="4"/>
<dbReference type="Pfam" id="PF02706">
    <property type="entry name" value="Wzz"/>
    <property type="match status" value="1"/>
</dbReference>
<keyword evidence="22" id="KW-1185">Reference proteome</keyword>
<dbReference type="InterPro" id="IPR027417">
    <property type="entry name" value="P-loop_NTPase"/>
</dbReference>
<keyword evidence="16" id="KW-0175">Coiled coil</keyword>
<dbReference type="OrthoDB" id="230260at2"/>
<evidence type="ECO:0000256" key="2">
    <source>
        <dbReference type="ARBA" id="ARBA00007316"/>
    </source>
</evidence>
<keyword evidence="21" id="KW-0614">Plasmid</keyword>
<dbReference type="PANTHER" id="PTHR32309:SF13">
    <property type="entry name" value="FERRIC ENTEROBACTIN TRANSPORT PROTEIN FEPE"/>
    <property type="match status" value="1"/>
</dbReference>
<evidence type="ECO:0000256" key="11">
    <source>
        <dbReference type="ARBA" id="ARBA00022840"/>
    </source>
</evidence>
<evidence type="ECO:0000256" key="15">
    <source>
        <dbReference type="ARBA" id="ARBA00051245"/>
    </source>
</evidence>